<protein>
    <recommendedName>
        <fullName evidence="3">Nucleotide-diphospho-sugar transferase</fullName>
    </recommendedName>
</protein>
<dbReference type="RefSeq" id="WP_124904056.1">
    <property type="nucleotide sequence ID" value="NZ_RQJP01000001.1"/>
</dbReference>
<gene>
    <name evidence="1" type="ORF">EHT87_03920</name>
</gene>
<dbReference type="EMBL" id="RQJP01000001">
    <property type="protein sequence ID" value="RRB17442.1"/>
    <property type="molecule type" value="Genomic_DNA"/>
</dbReference>
<organism evidence="1 2">
    <name type="scientific">Larkinella knui</name>
    <dbReference type="NCBI Taxonomy" id="2025310"/>
    <lineage>
        <taxon>Bacteria</taxon>
        <taxon>Pseudomonadati</taxon>
        <taxon>Bacteroidota</taxon>
        <taxon>Cytophagia</taxon>
        <taxon>Cytophagales</taxon>
        <taxon>Spirosomataceae</taxon>
        <taxon>Larkinella</taxon>
    </lineage>
</organism>
<sequence length="309" mass="36553">MFNSVDIPVLLLLFNRPQYASEVLSVLETVKPSRIYVAVDGPRAGHPTDAENVEKCLALLNRIDWPCRVGILKRDQNLGCGRAVSEGIAWFFEYEPMGIILEDDCVPTPAFFSFCAEMLLRYQDDERVMHISGTRWNEEFPIESSYFFTAIGHIWGWATWRRAWQHYDYQMSTWPLEKNTDLITKVLPAHRHVHYWESNFDTVYHQTQKHTWDYQWQYALFRNGGLSITPRKNLIQNIGAEGVHDSRSDEFRHRRKAHADFQIKDAHREPVRHPNFDAYNMDHYFLRKDPLWIRLKRRVQKLSEILTVA</sequence>
<dbReference type="SUPFAM" id="SSF53448">
    <property type="entry name" value="Nucleotide-diphospho-sugar transferases"/>
    <property type="match status" value="1"/>
</dbReference>
<dbReference type="InterPro" id="IPR029044">
    <property type="entry name" value="Nucleotide-diphossugar_trans"/>
</dbReference>
<dbReference type="AlphaFoldDB" id="A0A3P1CVM1"/>
<comment type="caution">
    <text evidence="1">The sequence shown here is derived from an EMBL/GenBank/DDBJ whole genome shotgun (WGS) entry which is preliminary data.</text>
</comment>
<accession>A0A3P1CVM1</accession>
<evidence type="ECO:0000313" key="1">
    <source>
        <dbReference type="EMBL" id="RRB17442.1"/>
    </source>
</evidence>
<evidence type="ECO:0000313" key="2">
    <source>
        <dbReference type="Proteomes" id="UP000274271"/>
    </source>
</evidence>
<dbReference type="Proteomes" id="UP000274271">
    <property type="component" value="Unassembled WGS sequence"/>
</dbReference>
<name>A0A3P1CVM1_9BACT</name>
<evidence type="ECO:0008006" key="3">
    <source>
        <dbReference type="Google" id="ProtNLM"/>
    </source>
</evidence>
<reference evidence="1 2" key="1">
    <citation type="submission" date="2018-11" db="EMBL/GenBank/DDBJ databases">
        <authorList>
            <person name="Zhou Z."/>
            <person name="Wang G."/>
        </authorList>
    </citation>
    <scope>NUCLEOTIDE SEQUENCE [LARGE SCALE GENOMIC DNA]</scope>
    <source>
        <strain evidence="1 2">KCTC42998</strain>
    </source>
</reference>
<dbReference type="Gene3D" id="3.90.550.10">
    <property type="entry name" value="Spore Coat Polysaccharide Biosynthesis Protein SpsA, Chain A"/>
    <property type="match status" value="1"/>
</dbReference>
<proteinExistence type="predicted"/>
<dbReference type="OrthoDB" id="9785375at2"/>
<keyword evidence="2" id="KW-1185">Reference proteome</keyword>